<evidence type="ECO:0000313" key="4">
    <source>
        <dbReference type="Proteomes" id="UP000030416"/>
    </source>
</evidence>
<keyword evidence="2" id="KW-1133">Transmembrane helix</keyword>
<comment type="caution">
    <text evidence="3">The sequence shown here is derived from an EMBL/GenBank/DDBJ whole genome shotgun (WGS) entry which is preliminary data.</text>
</comment>
<keyword evidence="4" id="KW-1185">Reference proteome</keyword>
<accession>A0A0A3I2I9</accession>
<dbReference type="AlphaFoldDB" id="A0A0A3I2I9"/>
<proteinExistence type="predicted"/>
<feature type="region of interest" description="Disordered" evidence="1">
    <location>
        <begin position="19"/>
        <end position="44"/>
    </location>
</feature>
<dbReference type="RefSeq" id="WP_036187742.1">
    <property type="nucleotide sequence ID" value="NZ_AVDA01000016.1"/>
</dbReference>
<evidence type="ECO:0000256" key="1">
    <source>
        <dbReference type="SAM" id="MobiDB-lite"/>
    </source>
</evidence>
<dbReference type="EMBL" id="JPVN01000016">
    <property type="protein sequence ID" value="KGR77715.1"/>
    <property type="molecule type" value="Genomic_DNA"/>
</dbReference>
<reference evidence="3 4" key="1">
    <citation type="submission" date="2014-02" db="EMBL/GenBank/DDBJ databases">
        <title>Draft genome sequence of Lysinibacillus manganicus DSM 26584T.</title>
        <authorList>
            <person name="Zhang F."/>
            <person name="Wang G."/>
            <person name="Zhang L."/>
        </authorList>
    </citation>
    <scope>NUCLEOTIDE SEQUENCE [LARGE SCALE GENOMIC DNA]</scope>
    <source>
        <strain evidence="3 4">DSM 26584</strain>
    </source>
</reference>
<dbReference type="Proteomes" id="UP000030416">
    <property type="component" value="Unassembled WGS sequence"/>
</dbReference>
<gene>
    <name evidence="3" type="ORF">CD29_13765</name>
</gene>
<feature type="compositionally biased region" description="Polar residues" evidence="1">
    <location>
        <begin position="19"/>
        <end position="33"/>
    </location>
</feature>
<evidence type="ECO:0000313" key="3">
    <source>
        <dbReference type="EMBL" id="KGR77715.1"/>
    </source>
</evidence>
<evidence type="ECO:0000256" key="2">
    <source>
        <dbReference type="SAM" id="Phobius"/>
    </source>
</evidence>
<protein>
    <submittedName>
        <fullName evidence="3">Uncharacterized protein</fullName>
    </submittedName>
</protein>
<keyword evidence="2" id="KW-0472">Membrane</keyword>
<feature type="transmembrane region" description="Helical" evidence="2">
    <location>
        <begin position="61"/>
        <end position="81"/>
    </location>
</feature>
<name>A0A0A3I2I9_9BACL</name>
<feature type="compositionally biased region" description="Basic and acidic residues" evidence="1">
    <location>
        <begin position="34"/>
        <end position="44"/>
    </location>
</feature>
<sequence length="84" mass="9580">MAILNSRFAFLAADFENPNLNQDKNEVDQTTSDSSEKNEFKRENLKPLKKPPMIYLKSIPLFVYVNAVPADIYSASLFLLVKNL</sequence>
<organism evidence="3 4">
    <name type="scientific">Ureibacillus manganicus DSM 26584</name>
    <dbReference type="NCBI Taxonomy" id="1384049"/>
    <lineage>
        <taxon>Bacteria</taxon>
        <taxon>Bacillati</taxon>
        <taxon>Bacillota</taxon>
        <taxon>Bacilli</taxon>
        <taxon>Bacillales</taxon>
        <taxon>Caryophanaceae</taxon>
        <taxon>Ureibacillus</taxon>
    </lineage>
</organism>
<dbReference type="OrthoDB" id="2736743at2"/>
<keyword evidence="2" id="KW-0812">Transmembrane</keyword>